<evidence type="ECO:0000256" key="7">
    <source>
        <dbReference type="ARBA" id="ARBA00023136"/>
    </source>
</evidence>
<feature type="transmembrane region" description="Helical" evidence="9">
    <location>
        <begin position="12"/>
        <end position="32"/>
    </location>
</feature>
<evidence type="ECO:0000256" key="8">
    <source>
        <dbReference type="ARBA" id="ARBA00038436"/>
    </source>
</evidence>
<evidence type="ECO:0000256" key="9">
    <source>
        <dbReference type="SAM" id="Phobius"/>
    </source>
</evidence>
<feature type="transmembrane region" description="Helical" evidence="9">
    <location>
        <begin position="84"/>
        <end position="106"/>
    </location>
</feature>
<reference evidence="11" key="1">
    <citation type="submission" date="2021-01" db="EMBL/GenBank/DDBJ databases">
        <title>Genomic Encyclopedia of Type Strains, Phase IV (KMG-IV): sequencing the most valuable type-strain genomes for metagenomic binning, comparative biology and taxonomic classification.</title>
        <authorList>
            <person name="Goeker M."/>
        </authorList>
    </citation>
    <scope>NUCLEOTIDE SEQUENCE</scope>
    <source>
        <strain evidence="11">DSM 21943</strain>
    </source>
</reference>
<keyword evidence="3" id="KW-1003">Cell membrane</keyword>
<organism evidence="11 12">
    <name type="scientific">Shouchella xiaoxiensis</name>
    <dbReference type="NCBI Taxonomy" id="766895"/>
    <lineage>
        <taxon>Bacteria</taxon>
        <taxon>Bacillati</taxon>
        <taxon>Bacillota</taxon>
        <taxon>Bacilli</taxon>
        <taxon>Bacillales</taxon>
        <taxon>Bacillaceae</taxon>
        <taxon>Shouchella</taxon>
    </lineage>
</organism>
<dbReference type="Proteomes" id="UP001179280">
    <property type="component" value="Unassembled WGS sequence"/>
</dbReference>
<keyword evidence="6 9" id="KW-1133">Transmembrane helix</keyword>
<protein>
    <submittedName>
        <fullName evidence="11">TRAP-type C4-dicarboxylate transport system permease small subunit</fullName>
    </submittedName>
</protein>
<keyword evidence="4" id="KW-0997">Cell inner membrane</keyword>
<dbReference type="PANTHER" id="PTHR35011:SF11">
    <property type="entry name" value="TRAP TRANSPORTER SMALL PERMEASE PROTEIN"/>
    <property type="match status" value="1"/>
</dbReference>
<dbReference type="InterPro" id="IPR007387">
    <property type="entry name" value="TRAP_DctQ"/>
</dbReference>
<accession>A0ABS2SV05</accession>
<evidence type="ECO:0000256" key="1">
    <source>
        <dbReference type="ARBA" id="ARBA00004429"/>
    </source>
</evidence>
<sequence>MTVFLKLEHALTSLLLFSLVGVVFMEVVLRAFSSPTTWSVGIAQLLFIWLIFLGANQALREDAHIGVDVLTSLFPRRVQQVIQCIMYVLMVVFLVALIVFGIMMVYFNTGRIIGGTSIGYYFITLSIPIGAFLMLITAVHKVIVQFRSIRHERVNETGGTK</sequence>
<dbReference type="InterPro" id="IPR055348">
    <property type="entry name" value="DctQ"/>
</dbReference>
<name>A0ABS2SV05_9BACI</name>
<keyword evidence="12" id="KW-1185">Reference proteome</keyword>
<dbReference type="PANTHER" id="PTHR35011">
    <property type="entry name" value="2,3-DIKETO-L-GULONATE TRAP TRANSPORTER SMALL PERMEASE PROTEIN YIAM"/>
    <property type="match status" value="1"/>
</dbReference>
<evidence type="ECO:0000256" key="5">
    <source>
        <dbReference type="ARBA" id="ARBA00022692"/>
    </source>
</evidence>
<evidence type="ECO:0000256" key="6">
    <source>
        <dbReference type="ARBA" id="ARBA00022989"/>
    </source>
</evidence>
<proteinExistence type="inferred from homology"/>
<dbReference type="EMBL" id="JAFBCV010000008">
    <property type="protein sequence ID" value="MBM7839378.1"/>
    <property type="molecule type" value="Genomic_DNA"/>
</dbReference>
<keyword evidence="5 9" id="KW-0812">Transmembrane</keyword>
<dbReference type="RefSeq" id="WP_204466637.1">
    <property type="nucleotide sequence ID" value="NZ_JAFBCV010000008.1"/>
</dbReference>
<keyword evidence="7 9" id="KW-0472">Membrane</keyword>
<evidence type="ECO:0000259" key="10">
    <source>
        <dbReference type="Pfam" id="PF04290"/>
    </source>
</evidence>
<feature type="transmembrane region" description="Helical" evidence="9">
    <location>
        <begin position="118"/>
        <end position="143"/>
    </location>
</feature>
<gene>
    <name evidence="11" type="ORF">JOC54_002658</name>
</gene>
<feature type="domain" description="Tripartite ATP-independent periplasmic transporters DctQ component" evidence="10">
    <location>
        <begin position="19"/>
        <end position="147"/>
    </location>
</feature>
<keyword evidence="2" id="KW-0813">Transport</keyword>
<evidence type="ECO:0000256" key="4">
    <source>
        <dbReference type="ARBA" id="ARBA00022519"/>
    </source>
</evidence>
<dbReference type="Pfam" id="PF04290">
    <property type="entry name" value="DctQ"/>
    <property type="match status" value="1"/>
</dbReference>
<comment type="caution">
    <text evidence="11">The sequence shown here is derived from an EMBL/GenBank/DDBJ whole genome shotgun (WGS) entry which is preliminary data.</text>
</comment>
<feature type="transmembrane region" description="Helical" evidence="9">
    <location>
        <begin position="38"/>
        <end position="55"/>
    </location>
</feature>
<comment type="similarity">
    <text evidence="8">Belongs to the TRAP transporter small permease family.</text>
</comment>
<evidence type="ECO:0000256" key="2">
    <source>
        <dbReference type="ARBA" id="ARBA00022448"/>
    </source>
</evidence>
<evidence type="ECO:0000256" key="3">
    <source>
        <dbReference type="ARBA" id="ARBA00022475"/>
    </source>
</evidence>
<comment type="subcellular location">
    <subcellularLocation>
        <location evidence="1">Cell inner membrane</location>
        <topology evidence="1">Multi-pass membrane protein</topology>
    </subcellularLocation>
</comment>
<evidence type="ECO:0000313" key="12">
    <source>
        <dbReference type="Proteomes" id="UP001179280"/>
    </source>
</evidence>
<evidence type="ECO:0000313" key="11">
    <source>
        <dbReference type="EMBL" id="MBM7839378.1"/>
    </source>
</evidence>